<organism evidence="1 2">
    <name type="scientific">Bradyrhizobium japonicum</name>
    <dbReference type="NCBI Taxonomy" id="375"/>
    <lineage>
        <taxon>Bacteria</taxon>
        <taxon>Pseudomonadati</taxon>
        <taxon>Pseudomonadota</taxon>
        <taxon>Alphaproteobacteria</taxon>
        <taxon>Hyphomicrobiales</taxon>
        <taxon>Nitrobacteraceae</taxon>
        <taxon>Bradyrhizobium</taxon>
    </lineage>
</organism>
<dbReference type="EMBL" id="CP017637">
    <property type="protein sequence ID" value="APG10236.1"/>
    <property type="molecule type" value="Genomic_DNA"/>
</dbReference>
<evidence type="ECO:0000313" key="2">
    <source>
        <dbReference type="Proteomes" id="UP000181962"/>
    </source>
</evidence>
<sequence>MSSDPVQMLIDAGAFPDNSFPPNSRYHGAAIGRLKRSADDPGVAYVLRRFIPQGRDIGIAGEHIVNAGERPDTLASATLGDPELYWRIADANVVTDPLELTDTPGERVQIPRPNGL</sequence>
<proteinExistence type="predicted"/>
<accession>A0A1L3FA93</accession>
<gene>
    <name evidence="1" type="ORF">BKD09_18065</name>
</gene>
<dbReference type="AlphaFoldDB" id="A0A1L3FA93"/>
<evidence type="ECO:0000313" key="1">
    <source>
        <dbReference type="EMBL" id="APG10236.1"/>
    </source>
</evidence>
<reference evidence="1 2" key="1">
    <citation type="submission" date="2016-11" db="EMBL/GenBank/DDBJ databases">
        <title>Complete Genome Sequence of Bradyrhizobium sp. strain J5, an isolated from soybean nodule in Hokkaido.</title>
        <authorList>
            <person name="Kanehara K."/>
        </authorList>
    </citation>
    <scope>NUCLEOTIDE SEQUENCE [LARGE SCALE GENOMIC DNA]</scope>
    <source>
        <strain evidence="1 2">J5</strain>
    </source>
</reference>
<dbReference type="OrthoDB" id="9809850at2"/>
<dbReference type="RefSeq" id="WP_071911614.1">
    <property type="nucleotide sequence ID" value="NZ_CP017637.1"/>
</dbReference>
<name>A0A1L3FA93_BRAJP</name>
<protein>
    <submittedName>
        <fullName evidence="1">Base plate wedge protein 53</fullName>
    </submittedName>
</protein>
<dbReference type="Proteomes" id="UP000181962">
    <property type="component" value="Chromosome"/>
</dbReference>